<evidence type="ECO:0000256" key="1">
    <source>
        <dbReference type="SAM" id="MobiDB-lite"/>
    </source>
</evidence>
<dbReference type="Pfam" id="PF19698">
    <property type="entry name" value="DUF6197"/>
    <property type="match status" value="1"/>
</dbReference>
<keyword evidence="2" id="KW-0614">Plasmid</keyword>
<feature type="region of interest" description="Disordered" evidence="1">
    <location>
        <begin position="1"/>
        <end position="102"/>
    </location>
</feature>
<proteinExistence type="predicted"/>
<accession>Q9AF01</accession>
<protein>
    <submittedName>
        <fullName evidence="2">Uncharacterized protein</fullName>
    </submittedName>
</protein>
<organism evidence="2">
    <name type="scientific">Frankia torreyi</name>
    <dbReference type="NCBI Taxonomy" id="1856"/>
    <lineage>
        <taxon>Bacteria</taxon>
        <taxon>Bacillati</taxon>
        <taxon>Actinomycetota</taxon>
        <taxon>Actinomycetes</taxon>
        <taxon>Frankiales</taxon>
        <taxon>Frankiaceae</taxon>
        <taxon>Frankia</taxon>
    </lineage>
</organism>
<dbReference type="AlphaFoldDB" id="Q9AF01"/>
<feature type="compositionally biased region" description="Low complexity" evidence="1">
    <location>
        <begin position="16"/>
        <end position="27"/>
    </location>
</feature>
<reference evidence="2" key="1">
    <citation type="journal article" date="2001" name="Can. J. Microbiol.">
        <title>Analysis of pFQ12, a 22.4-kb Frankia plasmid.</title>
        <authorList>
            <person name="John T.R."/>
            <person name="Rice J.M."/>
            <person name="Johnson J.D."/>
        </authorList>
    </citation>
    <scope>NUCLEOTIDE SEQUENCE</scope>
    <source>
        <strain evidence="2">CpI1</strain>
        <plasmid evidence="2">pFQ12</plasmid>
    </source>
</reference>
<sequence>MVAYRRPPRADERQPARPAVVAAGGPAADRRPACRGGRPVPPPLAAAHRPRPGDPRRGRGARRRRPAPGRPRRDRRRLRRRLPAPPPASLTHTVRPPLPGGSVTIPTTIPALLRAAAGEITTRGWWQHDYLGDDGEVCLIGALRAAAGAHPLREPEEPDAHDLLGAALADLALRIPADVDEDPDPEVGLGLFDTGAGAAIADWNDADGRTADQVTTLLHTVAADLDRPAAAA</sequence>
<dbReference type="InterPro" id="IPR045677">
    <property type="entry name" value="DUF6197"/>
</dbReference>
<evidence type="ECO:0000313" key="2">
    <source>
        <dbReference type="EMBL" id="AAK20153.1"/>
    </source>
</evidence>
<dbReference type="EMBL" id="AY027524">
    <property type="protein sequence ID" value="AAK20153.1"/>
    <property type="molecule type" value="Genomic_DNA"/>
</dbReference>
<geneLocation type="plasmid" evidence="2">
    <name>pFQ12</name>
</geneLocation>
<name>Q9AF01_9ACTN</name>
<feature type="compositionally biased region" description="Basic residues" evidence="1">
    <location>
        <begin position="58"/>
        <end position="82"/>
    </location>
</feature>